<dbReference type="AlphaFoldDB" id="A0A226WQF2"/>
<evidence type="ECO:0008006" key="4">
    <source>
        <dbReference type="Google" id="ProtNLM"/>
    </source>
</evidence>
<proteinExistence type="predicted"/>
<reference evidence="3" key="1">
    <citation type="submission" date="2017-01" db="EMBL/GenBank/DDBJ databases">
        <title>Genome Analysis of Deinococcus marmoris KOPRI26562.</title>
        <authorList>
            <person name="Kim J.H."/>
            <person name="Oh H.-M."/>
        </authorList>
    </citation>
    <scope>NUCLEOTIDE SEQUENCE [LARGE SCALE GENOMIC DNA]</scope>
    <source>
        <strain evidence="3">PAMC 26633</strain>
    </source>
</reference>
<gene>
    <name evidence="2" type="ORF">BSU04_37080</name>
</gene>
<evidence type="ECO:0000256" key="1">
    <source>
        <dbReference type="SAM" id="MobiDB-lite"/>
    </source>
</evidence>
<organism evidence="2 3">
    <name type="scientific">Caballeronia sordidicola</name>
    <name type="common">Burkholderia sordidicola</name>
    <dbReference type="NCBI Taxonomy" id="196367"/>
    <lineage>
        <taxon>Bacteria</taxon>
        <taxon>Pseudomonadati</taxon>
        <taxon>Pseudomonadota</taxon>
        <taxon>Betaproteobacteria</taxon>
        <taxon>Burkholderiales</taxon>
        <taxon>Burkholderiaceae</taxon>
        <taxon>Caballeronia</taxon>
    </lineage>
</organism>
<feature type="region of interest" description="Disordered" evidence="1">
    <location>
        <begin position="204"/>
        <end position="228"/>
    </location>
</feature>
<dbReference type="InterPro" id="IPR043504">
    <property type="entry name" value="Peptidase_S1_PA_chymotrypsin"/>
</dbReference>
<dbReference type="SUPFAM" id="SSF50494">
    <property type="entry name" value="Trypsin-like serine proteases"/>
    <property type="match status" value="1"/>
</dbReference>
<dbReference type="Proteomes" id="UP000214720">
    <property type="component" value="Unassembled WGS sequence"/>
</dbReference>
<dbReference type="RefSeq" id="WP_089164900.1">
    <property type="nucleotide sequence ID" value="NZ_MTHB01000251.1"/>
</dbReference>
<dbReference type="Pfam" id="PF13365">
    <property type="entry name" value="Trypsin_2"/>
    <property type="match status" value="1"/>
</dbReference>
<evidence type="ECO:0000313" key="3">
    <source>
        <dbReference type="Proteomes" id="UP000214720"/>
    </source>
</evidence>
<accession>A0A226WQF2</accession>
<comment type="caution">
    <text evidence="2">The sequence shown here is derived from an EMBL/GenBank/DDBJ whole genome shotgun (WGS) entry which is preliminary data.</text>
</comment>
<protein>
    <recommendedName>
        <fullName evidence="4">Trypsin-like peptidase</fullName>
    </recommendedName>
</protein>
<name>A0A226WQF2_CABSO</name>
<sequence length="648" mass="70010">MLTEAEINDLIVRLLQDSNSATFATMLDGRLHKSPAKYTSSPNFDVQLRATFIGVQEEGAMLDLLMAIASLPGEARPSRISAVSMLYKYQGGGGLQRLLAYSERYEAQWAWEMNTFITGHVCMVEIDGNPEGTGVLVGPDQVLTAHHVVESQLVQAASGAPGTCTAAAGSAGRVKCRFDFAVRRGLGGRKQLFHGNYVSVADDWLGPHSPPHSDERAGRAPPDSPESHTLDYALITLDGSAGTQTNGRGTVRGWSALASPPRPLEPFGSLRIIQHPSGAPVKSADGFVTAIGKNARLRYYVSAANGSSGAPCWNKEFELVAIHNLGGLMAPVGMENQGVPIDLIIDHIRTHFAAYAIPAPYRDTAPDDAIVVANGTPITETFVGSDKPIWCISKDYPVLDRAPFQATIRQMCAPGGEQILRVNGSRYSGRSFSEKIAKRLLERLGHTVHSLSAVAVAGMKPERFVNDLCLSVGLDPVKAPEGVEFSTRPNVVQRHLLTDLLKHIKQVYSNNGAAPRLLWIIVDALDQATLVAETLELLIALVQRVGEAPGLRVVLIGYEPDLPPEVDALLAEEFVPPVSQSDVVSYLRYVCEQAERSMPEAKSLELAEMIFTQAPEEPAQRLRMIAQNVQKIARKLQGVAAVTDQKGA</sequence>
<dbReference type="EMBL" id="MTHB01000251">
    <property type="protein sequence ID" value="OXC73412.1"/>
    <property type="molecule type" value="Genomic_DNA"/>
</dbReference>
<dbReference type="OrthoDB" id="513782at2"/>
<dbReference type="Gene3D" id="2.40.10.10">
    <property type="entry name" value="Trypsin-like serine proteases"/>
    <property type="match status" value="1"/>
</dbReference>
<evidence type="ECO:0000313" key="2">
    <source>
        <dbReference type="EMBL" id="OXC73412.1"/>
    </source>
</evidence>
<dbReference type="InterPro" id="IPR009003">
    <property type="entry name" value="Peptidase_S1_PA"/>
</dbReference>